<gene>
    <name evidence="1" type="ORF">GOEFS_079_00070</name>
</gene>
<sequence length="65" mass="7523">MQQPSTDPTRDLMASIAKAIEEWGQRHHLENLPPDIVFEQALSALNEVYRVAQERQRRHSQDGAR</sequence>
<keyword evidence="2" id="KW-1185">Reference proteome</keyword>
<organism evidence="1 2">
    <name type="scientific">Gordonia effusa NBRC 100432</name>
    <dbReference type="NCBI Taxonomy" id="1077974"/>
    <lineage>
        <taxon>Bacteria</taxon>
        <taxon>Bacillati</taxon>
        <taxon>Actinomycetota</taxon>
        <taxon>Actinomycetes</taxon>
        <taxon>Mycobacteriales</taxon>
        <taxon>Gordoniaceae</taxon>
        <taxon>Gordonia</taxon>
    </lineage>
</organism>
<protein>
    <submittedName>
        <fullName evidence="1">Uncharacterized protein</fullName>
    </submittedName>
</protein>
<name>H0R2H8_9ACTN</name>
<dbReference type="Proteomes" id="UP000035034">
    <property type="component" value="Unassembled WGS sequence"/>
</dbReference>
<proteinExistence type="predicted"/>
<evidence type="ECO:0000313" key="2">
    <source>
        <dbReference type="Proteomes" id="UP000035034"/>
    </source>
</evidence>
<comment type="caution">
    <text evidence="1">The sequence shown here is derived from an EMBL/GenBank/DDBJ whole genome shotgun (WGS) entry which is preliminary data.</text>
</comment>
<evidence type="ECO:0000313" key="1">
    <source>
        <dbReference type="EMBL" id="GAB19279.1"/>
    </source>
</evidence>
<reference evidence="1 2" key="1">
    <citation type="submission" date="2011-12" db="EMBL/GenBank/DDBJ databases">
        <title>Whole genome shotgun sequence of Gordonia effusa NBRC 100432.</title>
        <authorList>
            <person name="Yoshida I."/>
            <person name="Takarada H."/>
            <person name="Hosoyama A."/>
            <person name="Tsuchikane K."/>
            <person name="Katsumata H."/>
            <person name="Yamazaki S."/>
            <person name="Fujita N."/>
        </authorList>
    </citation>
    <scope>NUCLEOTIDE SEQUENCE [LARGE SCALE GENOMIC DNA]</scope>
    <source>
        <strain evidence="1 2">NBRC 100432</strain>
    </source>
</reference>
<dbReference type="AlphaFoldDB" id="H0R2H8"/>
<accession>H0R2H8</accession>
<dbReference type="EMBL" id="BAEH01000079">
    <property type="protein sequence ID" value="GAB19279.1"/>
    <property type="molecule type" value="Genomic_DNA"/>
</dbReference>